<evidence type="ECO:0000313" key="3">
    <source>
        <dbReference type="EMBL" id="ELA42560.1"/>
    </source>
</evidence>
<feature type="chain" id="PRO_5013198048" evidence="2">
    <location>
        <begin position="16"/>
        <end position="177"/>
    </location>
</feature>
<organism evidence="3 4">
    <name type="scientific">Vittaforma corneae (strain ATCC 50505)</name>
    <name type="common">Microsporidian parasite</name>
    <name type="synonym">Nosema corneum</name>
    <dbReference type="NCBI Taxonomy" id="993615"/>
    <lineage>
        <taxon>Eukaryota</taxon>
        <taxon>Fungi</taxon>
        <taxon>Fungi incertae sedis</taxon>
        <taxon>Microsporidia</taxon>
        <taxon>Nosematidae</taxon>
        <taxon>Vittaforma</taxon>
    </lineage>
</organism>
<evidence type="ECO:0000313" key="4">
    <source>
        <dbReference type="Proteomes" id="UP000011082"/>
    </source>
</evidence>
<feature type="signal peptide" evidence="2">
    <location>
        <begin position="1"/>
        <end position="15"/>
    </location>
</feature>
<evidence type="ECO:0000256" key="1">
    <source>
        <dbReference type="SAM" id="MobiDB-lite"/>
    </source>
</evidence>
<dbReference type="HOGENOM" id="CLU_1519029_0_0_1"/>
<feature type="compositionally biased region" description="Basic and acidic residues" evidence="1">
    <location>
        <begin position="119"/>
        <end position="140"/>
    </location>
</feature>
<name>L2GPY6_VITCO</name>
<feature type="region of interest" description="Disordered" evidence="1">
    <location>
        <begin position="113"/>
        <end position="155"/>
    </location>
</feature>
<dbReference type="InParanoid" id="L2GPY6"/>
<dbReference type="VEuPathDB" id="MicrosporidiaDB:VICG_00312"/>
<keyword evidence="4" id="KW-1185">Reference proteome</keyword>
<evidence type="ECO:0000256" key="2">
    <source>
        <dbReference type="SAM" id="SignalP"/>
    </source>
</evidence>
<dbReference type="GeneID" id="19881030"/>
<accession>L2GPY6</accession>
<sequence length="177" mass="19881">MFILSLCILLIQIHAADRILPGQVLEVDTTNASKVQICMGQDNRYYISAYDTVQNAWSSPQCIGYDAVGSTFPAYETYYPQVPVQPREPYYTTPEIYEMPRQSNTPVLTETSLLPAKESGNKEPENKPKDCEKKDNEAKNAKKNSSTSSAKRKTRNSAPNTNILFYLLVMALSCIIQ</sequence>
<reference evidence="4" key="1">
    <citation type="submission" date="2011-05" db="EMBL/GenBank/DDBJ databases">
        <title>The genome sequence of Vittaforma corneae strain ATCC 50505.</title>
        <authorList>
            <consortium name="The Broad Institute Genome Sequencing Platform"/>
            <person name="Cuomo C."/>
            <person name="Didier E."/>
            <person name="Bowers L."/>
            <person name="Young S.K."/>
            <person name="Zeng Q."/>
            <person name="Gargeya S."/>
            <person name="Fitzgerald M."/>
            <person name="Haas B."/>
            <person name="Abouelleil A."/>
            <person name="Alvarado L."/>
            <person name="Arachchi H.M."/>
            <person name="Berlin A."/>
            <person name="Chapman S.B."/>
            <person name="Gearin G."/>
            <person name="Goldberg J."/>
            <person name="Griggs A."/>
            <person name="Gujja S."/>
            <person name="Hansen M."/>
            <person name="Heiman D."/>
            <person name="Howarth C."/>
            <person name="Larimer J."/>
            <person name="Lui A."/>
            <person name="MacDonald P.J.P."/>
            <person name="McCowen C."/>
            <person name="Montmayeur A."/>
            <person name="Murphy C."/>
            <person name="Neiman D."/>
            <person name="Pearson M."/>
            <person name="Priest M."/>
            <person name="Roberts A."/>
            <person name="Saif S."/>
            <person name="Shea T."/>
            <person name="Sisk P."/>
            <person name="Stolte C."/>
            <person name="Sykes S."/>
            <person name="Wortman J."/>
            <person name="Nusbaum C."/>
            <person name="Birren B."/>
        </authorList>
    </citation>
    <scope>NUCLEOTIDE SEQUENCE [LARGE SCALE GENOMIC DNA]</scope>
    <source>
        <strain evidence="4">ATCC 50505</strain>
    </source>
</reference>
<dbReference type="AlphaFoldDB" id="L2GPY6"/>
<dbReference type="Proteomes" id="UP000011082">
    <property type="component" value="Unassembled WGS sequence"/>
</dbReference>
<keyword evidence="2" id="KW-0732">Signal</keyword>
<dbReference type="RefSeq" id="XP_007603765.1">
    <property type="nucleotide sequence ID" value="XM_007603703.1"/>
</dbReference>
<gene>
    <name evidence="3" type="ORF">VICG_00312</name>
</gene>
<proteinExistence type="predicted"/>
<dbReference type="EMBL" id="JH370131">
    <property type="protein sequence ID" value="ELA42560.1"/>
    <property type="molecule type" value="Genomic_DNA"/>
</dbReference>
<protein>
    <submittedName>
        <fullName evidence="3">Uncharacterized protein</fullName>
    </submittedName>
</protein>